<dbReference type="Pfam" id="PF08448">
    <property type="entry name" value="PAS_4"/>
    <property type="match status" value="1"/>
</dbReference>
<dbReference type="SMART" id="SM00086">
    <property type="entry name" value="PAC"/>
    <property type="match status" value="2"/>
</dbReference>
<dbReference type="PROSITE" id="PS50112">
    <property type="entry name" value="PAS"/>
    <property type="match status" value="1"/>
</dbReference>
<dbReference type="Pfam" id="PF08447">
    <property type="entry name" value="PAS_3"/>
    <property type="match status" value="1"/>
</dbReference>
<keyword evidence="5" id="KW-0597">Phosphoprotein</keyword>
<keyword evidence="8" id="KW-0288">FMN</keyword>
<evidence type="ECO:0000256" key="4">
    <source>
        <dbReference type="ARBA" id="ARBA00022543"/>
    </source>
</evidence>
<evidence type="ECO:0000256" key="9">
    <source>
        <dbReference type="ARBA" id="ARBA00022679"/>
    </source>
</evidence>
<keyword evidence="6" id="KW-0716">Sensory transduction</keyword>
<dbReference type="CDD" id="cd16936">
    <property type="entry name" value="HATPase_RsbW-like"/>
    <property type="match status" value="1"/>
</dbReference>
<dbReference type="Pfam" id="PF07536">
    <property type="entry name" value="HWE_HK"/>
    <property type="match status" value="1"/>
</dbReference>
<feature type="transmembrane region" description="Helical" evidence="17">
    <location>
        <begin position="12"/>
        <end position="35"/>
    </location>
</feature>
<dbReference type="InterPro" id="IPR000014">
    <property type="entry name" value="PAS"/>
</dbReference>
<evidence type="ECO:0000313" key="22">
    <source>
        <dbReference type="Proteomes" id="UP000746741"/>
    </source>
</evidence>
<comment type="subcellular location">
    <subcellularLocation>
        <location evidence="2">Membrane</location>
    </subcellularLocation>
</comment>
<dbReference type="Pfam" id="PF13581">
    <property type="entry name" value="HATPase_c_2"/>
    <property type="match status" value="1"/>
</dbReference>
<comment type="catalytic activity">
    <reaction evidence="1">
        <text>ATP + protein L-histidine = ADP + protein N-phospho-L-histidine.</text>
        <dbReference type="EC" id="2.7.13.3"/>
    </reaction>
</comment>
<keyword evidence="9" id="KW-0808">Transferase</keyword>
<evidence type="ECO:0000259" key="20">
    <source>
        <dbReference type="PROSITE" id="PS50885"/>
    </source>
</evidence>
<accession>A0ABX1EGX8</accession>
<evidence type="ECO:0000256" key="16">
    <source>
        <dbReference type="ARBA" id="ARBA00023170"/>
    </source>
</evidence>
<feature type="domain" description="HAMP" evidence="20">
    <location>
        <begin position="292"/>
        <end position="349"/>
    </location>
</feature>
<dbReference type="NCBIfam" id="TIGR00229">
    <property type="entry name" value="sensory_box"/>
    <property type="match status" value="2"/>
</dbReference>
<dbReference type="SUPFAM" id="SSF55874">
    <property type="entry name" value="ATPase domain of HSP90 chaperone/DNA topoisomerase II/histidine kinase"/>
    <property type="match status" value="1"/>
</dbReference>
<keyword evidence="7" id="KW-0285">Flavoprotein</keyword>
<dbReference type="Proteomes" id="UP000746741">
    <property type="component" value="Unassembled WGS sequence"/>
</dbReference>
<name>A0ABX1EGX8_9PROT</name>
<sequence length="812" mass="85562">MQVSTRPGLAGRLRIVALAGIVPLLLGGALIGTFLHDWVEEEAIVRLNATARAAAGMADTEIQSRRFALQAFGGALDGERSLEELEATDAAARRVAEAVGAPVGVLDRGLGMMVDTTQPFGTPLASTPAVAAGLWAIETGRPRVSDVLVGPNNTALPPMLLVPQLRDGRAEAVLSTPLEADRLLPASPGGPVALLDSRGRAIAERGGGPEDLPDWRNVSVMPQGEVRGATTGRGTAVRVAIAFLTEAPEWRAVAWQPVSAATLPLTRLLPVTLGTIAVSLLMAAFAVLRTRAAMLDPITELTRHATTVAEMLRGDASAPAPPSIEAPAELAELGAALAAAQQAAQTRERRLRALAEAGALVLWRADATGGWTEAPGWAGLTGQASPAFRGDGWIEMVHPDDRAPTLAEWGRALVARGAIGVEFRLRSGAEEGEWRWVRATGVPITDEEGTLTEWAGAIHDVTESRGSAAAHRVNEAQVRQTVAELRAVYDTVPVGLALVDNALRFVNVNARFAAISGLPPEAHVGRTPHEVMPEGLAGPIEAAQKEVLATGRPVLDVTCAGQTPGAVQNLRHWLASCHPVKDPQGVVTGVSAVLQDVTDRVRAERSRELLVTELNHRVKNTLATVQSIAAQSVRRGSSNTGSFGREFVGRLQALTRSHDLLAAQGWDKVDFARVVSAGLAPWIEAGRPVRVSGSGRIQVDAGQAQALILALHELATNAIKHGALSRPGGEVDVTWSRGDDGVARFEWHESGGPAVIPPTPDRRGFGMRLLERGLIHDLGPGADVSLTFPEDGVRVVMRFRTGLPALETAGQA</sequence>
<evidence type="ECO:0000256" key="12">
    <source>
        <dbReference type="ARBA" id="ARBA00022777"/>
    </source>
</evidence>
<dbReference type="EC" id="2.7.13.3" evidence="3"/>
<evidence type="ECO:0000256" key="7">
    <source>
        <dbReference type="ARBA" id="ARBA00022630"/>
    </source>
</evidence>
<evidence type="ECO:0000256" key="13">
    <source>
        <dbReference type="ARBA" id="ARBA00022840"/>
    </source>
</evidence>
<reference evidence="21 22" key="1">
    <citation type="submission" date="2020-02" db="EMBL/GenBank/DDBJ databases">
        <authorList>
            <person name="Sun Q."/>
            <person name="Inoue M."/>
        </authorList>
    </citation>
    <scope>NUCLEOTIDE SEQUENCE [LARGE SCALE GENOMIC DNA]</scope>
    <source>
        <strain evidence="21 22">KCTC 22478</strain>
    </source>
</reference>
<organism evidence="21 22">
    <name type="scientific">Neoroseomonas oryzicola</name>
    <dbReference type="NCBI Taxonomy" id="535904"/>
    <lineage>
        <taxon>Bacteria</taxon>
        <taxon>Pseudomonadati</taxon>
        <taxon>Pseudomonadota</taxon>
        <taxon>Alphaproteobacteria</taxon>
        <taxon>Acetobacterales</taxon>
        <taxon>Acetobacteraceae</taxon>
        <taxon>Neoroseomonas</taxon>
    </lineage>
</organism>
<proteinExistence type="predicted"/>
<evidence type="ECO:0000256" key="15">
    <source>
        <dbReference type="ARBA" id="ARBA00023026"/>
    </source>
</evidence>
<evidence type="ECO:0000256" key="10">
    <source>
        <dbReference type="ARBA" id="ARBA00022737"/>
    </source>
</evidence>
<dbReference type="SUPFAM" id="SSF55785">
    <property type="entry name" value="PYP-like sensor domain (PAS domain)"/>
    <property type="match status" value="2"/>
</dbReference>
<keyword evidence="10" id="KW-0677">Repeat</keyword>
<keyword evidence="17" id="KW-0812">Transmembrane</keyword>
<evidence type="ECO:0000256" key="14">
    <source>
        <dbReference type="ARBA" id="ARBA00022991"/>
    </source>
</evidence>
<dbReference type="InterPro" id="IPR000700">
    <property type="entry name" value="PAS-assoc_C"/>
</dbReference>
<dbReference type="PANTHER" id="PTHR41523:SF7">
    <property type="entry name" value="HISTIDINE KINASE"/>
    <property type="match status" value="1"/>
</dbReference>
<keyword evidence="22" id="KW-1185">Reference proteome</keyword>
<dbReference type="InterPro" id="IPR013656">
    <property type="entry name" value="PAS_4"/>
</dbReference>
<evidence type="ECO:0000259" key="18">
    <source>
        <dbReference type="PROSITE" id="PS50112"/>
    </source>
</evidence>
<evidence type="ECO:0000256" key="11">
    <source>
        <dbReference type="ARBA" id="ARBA00022741"/>
    </source>
</evidence>
<dbReference type="InterPro" id="IPR036890">
    <property type="entry name" value="HATPase_C_sf"/>
</dbReference>
<feature type="domain" description="PAC" evidence="19">
    <location>
        <begin position="419"/>
        <end position="473"/>
    </location>
</feature>
<evidence type="ECO:0000256" key="8">
    <source>
        <dbReference type="ARBA" id="ARBA00022643"/>
    </source>
</evidence>
<dbReference type="PROSITE" id="PS50113">
    <property type="entry name" value="PAC"/>
    <property type="match status" value="1"/>
</dbReference>
<evidence type="ECO:0000256" key="17">
    <source>
        <dbReference type="SAM" id="Phobius"/>
    </source>
</evidence>
<dbReference type="InterPro" id="IPR035965">
    <property type="entry name" value="PAS-like_dom_sf"/>
</dbReference>
<evidence type="ECO:0000256" key="6">
    <source>
        <dbReference type="ARBA" id="ARBA00022606"/>
    </source>
</evidence>
<protein>
    <recommendedName>
        <fullName evidence="3">histidine kinase</fullName>
        <ecNumber evidence="3">2.7.13.3</ecNumber>
    </recommendedName>
</protein>
<evidence type="ECO:0000256" key="1">
    <source>
        <dbReference type="ARBA" id="ARBA00000085"/>
    </source>
</evidence>
<feature type="domain" description="PAS" evidence="18">
    <location>
        <begin position="481"/>
        <end position="527"/>
    </location>
</feature>
<keyword evidence="16" id="KW-0675">Receptor</keyword>
<keyword evidence="17" id="KW-0472">Membrane</keyword>
<dbReference type="InterPro" id="IPR001610">
    <property type="entry name" value="PAC"/>
</dbReference>
<comment type="caution">
    <text evidence="21">The sequence shown here is derived from an EMBL/GenBank/DDBJ whole genome shotgun (WGS) entry which is preliminary data.</text>
</comment>
<dbReference type="Gene3D" id="3.30.450.20">
    <property type="entry name" value="PAS domain"/>
    <property type="match status" value="2"/>
</dbReference>
<dbReference type="PANTHER" id="PTHR41523">
    <property type="entry name" value="TWO-COMPONENT SYSTEM SENSOR PROTEIN"/>
    <property type="match status" value="1"/>
</dbReference>
<dbReference type="InterPro" id="IPR003660">
    <property type="entry name" value="HAMP_dom"/>
</dbReference>
<dbReference type="InterPro" id="IPR011102">
    <property type="entry name" value="Sig_transdc_His_kinase_HWE"/>
</dbReference>
<keyword evidence="17" id="KW-1133">Transmembrane helix</keyword>
<gene>
    <name evidence="21" type="ORF">GWK15_08870</name>
</gene>
<dbReference type="CDD" id="cd00130">
    <property type="entry name" value="PAS"/>
    <property type="match status" value="2"/>
</dbReference>
<dbReference type="EMBL" id="JAAVUP010000002">
    <property type="protein sequence ID" value="NKE17051.1"/>
    <property type="molecule type" value="Genomic_DNA"/>
</dbReference>
<keyword evidence="11" id="KW-0547">Nucleotide-binding</keyword>
<evidence type="ECO:0000256" key="2">
    <source>
        <dbReference type="ARBA" id="ARBA00004370"/>
    </source>
</evidence>
<evidence type="ECO:0000256" key="3">
    <source>
        <dbReference type="ARBA" id="ARBA00012438"/>
    </source>
</evidence>
<keyword evidence="12" id="KW-0418">Kinase</keyword>
<evidence type="ECO:0000259" key="19">
    <source>
        <dbReference type="PROSITE" id="PS50113"/>
    </source>
</evidence>
<evidence type="ECO:0000313" key="21">
    <source>
        <dbReference type="EMBL" id="NKE17051.1"/>
    </source>
</evidence>
<keyword evidence="15" id="KW-0843">Virulence</keyword>
<keyword evidence="14" id="KW-0157">Chromophore</keyword>
<dbReference type="Gene3D" id="3.30.565.10">
    <property type="entry name" value="Histidine kinase-like ATPase, C-terminal domain"/>
    <property type="match status" value="1"/>
</dbReference>
<dbReference type="SMART" id="SM00911">
    <property type="entry name" value="HWE_HK"/>
    <property type="match status" value="1"/>
</dbReference>
<dbReference type="InterPro" id="IPR003594">
    <property type="entry name" value="HATPase_dom"/>
</dbReference>
<dbReference type="InterPro" id="IPR013655">
    <property type="entry name" value="PAS_fold_3"/>
</dbReference>
<dbReference type="PROSITE" id="PS50885">
    <property type="entry name" value="HAMP"/>
    <property type="match status" value="1"/>
</dbReference>
<keyword evidence="13" id="KW-0067">ATP-binding</keyword>
<dbReference type="SMART" id="SM00091">
    <property type="entry name" value="PAS"/>
    <property type="match status" value="2"/>
</dbReference>
<evidence type="ECO:0000256" key="5">
    <source>
        <dbReference type="ARBA" id="ARBA00022553"/>
    </source>
</evidence>
<keyword evidence="4" id="KW-0600">Photoreceptor protein</keyword>